<evidence type="ECO:0000256" key="3">
    <source>
        <dbReference type="ARBA" id="ARBA00022490"/>
    </source>
</evidence>
<dbReference type="Gene3D" id="3.40.50.620">
    <property type="entry name" value="HUPs"/>
    <property type="match status" value="2"/>
</dbReference>
<dbReference type="PANTHER" id="PTHR11946:SF93">
    <property type="entry name" value="VALINE--TRNA LIGASE, CHLOROPLASTIC_MITOCHONDRIAL 2"/>
    <property type="match status" value="1"/>
</dbReference>
<dbReference type="Pfam" id="PF08264">
    <property type="entry name" value="Anticodon_1"/>
    <property type="match status" value="1"/>
</dbReference>
<organism evidence="13">
    <name type="scientific">sediment metagenome</name>
    <dbReference type="NCBI Taxonomy" id="749907"/>
    <lineage>
        <taxon>unclassified sequences</taxon>
        <taxon>metagenomes</taxon>
        <taxon>ecological metagenomes</taxon>
    </lineage>
</organism>
<evidence type="ECO:0000256" key="8">
    <source>
        <dbReference type="ARBA" id="ARBA00023146"/>
    </source>
</evidence>
<keyword evidence="4 13" id="KW-0436">Ligase</keyword>
<sequence length="785" mass="91852">MEIKFKDIKNWNPQVEEKITTEWKQSKQFRFNKNAKKIYSIDTPPPYINAPIHMGHAVTYAYQDFFARWKRLKGFEVLFPLGLDRNGLPIEMGAEKKYNTTPHKIGREKFIELCEQMLKETSTESTDTFAKLGISFNSYEQGNEIGDVYLTDSPEYRVTTQTTFINLYKKGIIYEDTRINNWDPKLQTTIADSEITYEDIPSAFNYVKWKIKETGETIVIGTTRPELTCTCGAIIVHPDDNRYKHLHGKHAISPIFEKEIPIIAHHYANPEKATGIVMMCSVGDLTDIQFFREMKIKPVIAIEKNGTMNSYAGIMQGLKVKEARQKIIEELKNLGLIEKQETITHRTPISERSNAEIEFIEMPEFYLKQLEAKEQVAKIAEKIKFYPTEAKKILDDWIKAISIDWPISRRRYYATPIPLWYAKDLVAVPLEGKYYVPWKEQPPADSEVFRDGKKIGTVKDFNETWEGETRVLDTWFDSSISELNVIQYKKDEEFFKKAYPVSLRPQGKEIVRTWLYYTLLRGYLETKKPCFEEIWIHQHIIDAQGRKMSKSSGNTIDPQKIIQKYGAEALRLWSAIEGNLAKQDLRCSEQKIDAELKTINKLMNVTRFALQFEKPKKAKLMPIDEVFIEQIEYITEFANEKYEEYEFHQPTLKLRNFLWEIFASHYLEIIKYRAYNRENNFTQEESDAAKYTVYYLLERMITLLSPVIPQATTIIAEEIGLKIELPKIKKTTDNSEMINKIIEFNKNIWKQKKEKNLALNQPLEGITIPSELKEFEKDLKACHKI</sequence>
<protein>
    <recommendedName>
        <fullName evidence="2">valine--tRNA ligase</fullName>
        <ecNumber evidence="2">6.1.1.9</ecNumber>
    </recommendedName>
    <alternativeName>
        <fullName evidence="9">Valyl-tRNA synthetase</fullName>
    </alternativeName>
</protein>
<name>D9PM35_9ZZZZ</name>
<evidence type="ECO:0000256" key="1">
    <source>
        <dbReference type="ARBA" id="ARBA00004496"/>
    </source>
</evidence>
<dbReference type="InterPro" id="IPR002303">
    <property type="entry name" value="Valyl-tRNA_ligase"/>
</dbReference>
<evidence type="ECO:0000256" key="7">
    <source>
        <dbReference type="ARBA" id="ARBA00022917"/>
    </source>
</evidence>
<keyword evidence="8 13" id="KW-0030">Aminoacyl-tRNA synthetase</keyword>
<keyword evidence="3" id="KW-0963">Cytoplasm</keyword>
<evidence type="ECO:0000256" key="2">
    <source>
        <dbReference type="ARBA" id="ARBA00013169"/>
    </source>
</evidence>
<dbReference type="GO" id="GO:0005524">
    <property type="term" value="F:ATP binding"/>
    <property type="evidence" value="ECO:0007669"/>
    <property type="project" value="UniProtKB-KW"/>
</dbReference>
<dbReference type="InterPro" id="IPR013155">
    <property type="entry name" value="M/V/L/I-tRNA-synth_anticd-bd"/>
</dbReference>
<keyword evidence="6" id="KW-0067">ATP-binding</keyword>
<dbReference type="Gene3D" id="1.10.730.10">
    <property type="entry name" value="Isoleucyl-tRNA Synthetase, Domain 1"/>
    <property type="match status" value="1"/>
</dbReference>
<gene>
    <name evidence="13" type="primary">valS</name>
    <name evidence="13" type="ORF">LDC_2613</name>
</gene>
<keyword evidence="7" id="KW-0648">Protein biosynthesis</keyword>
<dbReference type="FunFam" id="3.40.50.620:FF:000192">
    <property type="entry name" value="Valine--tRNA ligase"/>
    <property type="match status" value="1"/>
</dbReference>
<proteinExistence type="predicted"/>
<evidence type="ECO:0000256" key="5">
    <source>
        <dbReference type="ARBA" id="ARBA00022741"/>
    </source>
</evidence>
<dbReference type="PROSITE" id="PS00178">
    <property type="entry name" value="AA_TRNA_LIGASE_I"/>
    <property type="match status" value="1"/>
</dbReference>
<dbReference type="InterPro" id="IPR014729">
    <property type="entry name" value="Rossmann-like_a/b/a_fold"/>
</dbReference>
<dbReference type="GO" id="GO:0002161">
    <property type="term" value="F:aminoacyl-tRNA deacylase activity"/>
    <property type="evidence" value="ECO:0007669"/>
    <property type="project" value="InterPro"/>
</dbReference>
<dbReference type="SUPFAM" id="SSF52374">
    <property type="entry name" value="Nucleotidylyl transferase"/>
    <property type="match status" value="1"/>
</dbReference>
<dbReference type="PANTHER" id="PTHR11946">
    <property type="entry name" value="VALYL-TRNA SYNTHETASES"/>
    <property type="match status" value="1"/>
</dbReference>
<evidence type="ECO:0000259" key="11">
    <source>
        <dbReference type="Pfam" id="PF00133"/>
    </source>
</evidence>
<dbReference type="GO" id="GO:0005829">
    <property type="term" value="C:cytosol"/>
    <property type="evidence" value="ECO:0007669"/>
    <property type="project" value="TreeGrafter"/>
</dbReference>
<dbReference type="PRINTS" id="PR00986">
    <property type="entry name" value="TRNASYNTHVAL"/>
</dbReference>
<dbReference type="SUPFAM" id="SSF47323">
    <property type="entry name" value="Anticodon-binding domain of a subclass of class I aminoacyl-tRNA synthetases"/>
    <property type="match status" value="1"/>
</dbReference>
<dbReference type="InterPro" id="IPR002300">
    <property type="entry name" value="aa-tRNA-synth_Ia"/>
</dbReference>
<feature type="domain" description="Methionyl/Valyl/Leucyl/Isoleucyl-tRNA synthetase anticodon-binding" evidence="12">
    <location>
        <begin position="625"/>
        <end position="764"/>
    </location>
</feature>
<dbReference type="NCBIfam" id="NF009687">
    <property type="entry name" value="PRK13208.1"/>
    <property type="match status" value="1"/>
</dbReference>
<reference evidence="13" key="1">
    <citation type="submission" date="2010-07" db="EMBL/GenBank/DDBJ databases">
        <authorList>
            <consortium name="CONSOLIDER consortium CSD2007-00005"/>
            <person name="Guazzaroni M.-E."/>
            <person name="Richter M."/>
            <person name="Garcia-Salamanca A."/>
            <person name="Yarza P."/>
            <person name="Ferrer M."/>
        </authorList>
    </citation>
    <scope>NUCLEOTIDE SEQUENCE</scope>
</reference>
<evidence type="ECO:0000256" key="10">
    <source>
        <dbReference type="ARBA" id="ARBA00047552"/>
    </source>
</evidence>
<feature type="domain" description="Aminoacyl-tRNA synthetase class Ia" evidence="11">
    <location>
        <begin position="19"/>
        <end position="575"/>
    </location>
</feature>
<reference evidence="13" key="2">
    <citation type="journal article" date="2011" name="Microb. Ecol.">
        <title>Taxonomic and Functional Metagenomic Profiling of the Microbial Community in the Anoxic Sediment of a Sub-saline Shallow Lake (Laguna de Carrizo, Central Spain).</title>
        <authorList>
            <person name="Ferrer M."/>
            <person name="Guazzaroni M.E."/>
            <person name="Richter M."/>
            <person name="Garcia-Salamanca A."/>
            <person name="Yarza P."/>
            <person name="Suarez-Suarez A."/>
            <person name="Solano J."/>
            <person name="Alcaide M."/>
            <person name="van Dillewijn P."/>
            <person name="Molina-Henares M.A."/>
            <person name="Lopez-Cortes N."/>
            <person name="Al-Ramahi Y."/>
            <person name="Guerrero C."/>
            <person name="Acosta A."/>
            <person name="de Eugenio L.I."/>
            <person name="Martinez V."/>
            <person name="Marques S."/>
            <person name="Rojo F."/>
            <person name="Santero E."/>
            <person name="Genilloud O."/>
            <person name="Perez-Perez J."/>
            <person name="Rossello-Mora R."/>
            <person name="Ramos J.L."/>
        </authorList>
    </citation>
    <scope>NUCLEOTIDE SEQUENCE</scope>
</reference>
<accession>D9PM35</accession>
<dbReference type="SUPFAM" id="SSF50677">
    <property type="entry name" value="ValRS/IleRS/LeuRS editing domain"/>
    <property type="match status" value="1"/>
</dbReference>
<comment type="subcellular location">
    <subcellularLocation>
        <location evidence="1">Cytoplasm</location>
    </subcellularLocation>
</comment>
<dbReference type="InterPro" id="IPR009008">
    <property type="entry name" value="Val/Leu/Ile-tRNA-synth_edit"/>
</dbReference>
<dbReference type="InterPro" id="IPR001412">
    <property type="entry name" value="aa-tRNA-synth_I_CS"/>
</dbReference>
<dbReference type="InterPro" id="IPR009080">
    <property type="entry name" value="tRNAsynth_Ia_anticodon-bd"/>
</dbReference>
<dbReference type="EC" id="6.1.1.9" evidence="2"/>
<dbReference type="EMBL" id="ADZX01000791">
    <property type="protein sequence ID" value="EFK95391.1"/>
    <property type="molecule type" value="Genomic_DNA"/>
</dbReference>
<evidence type="ECO:0000313" key="13">
    <source>
        <dbReference type="EMBL" id="EFK95391.1"/>
    </source>
</evidence>
<comment type="catalytic activity">
    <reaction evidence="10">
        <text>tRNA(Val) + L-valine + ATP = L-valyl-tRNA(Val) + AMP + diphosphate</text>
        <dbReference type="Rhea" id="RHEA:10704"/>
        <dbReference type="Rhea" id="RHEA-COMP:9672"/>
        <dbReference type="Rhea" id="RHEA-COMP:9708"/>
        <dbReference type="ChEBI" id="CHEBI:30616"/>
        <dbReference type="ChEBI" id="CHEBI:33019"/>
        <dbReference type="ChEBI" id="CHEBI:57762"/>
        <dbReference type="ChEBI" id="CHEBI:78442"/>
        <dbReference type="ChEBI" id="CHEBI:78537"/>
        <dbReference type="ChEBI" id="CHEBI:456215"/>
        <dbReference type="EC" id="6.1.1.9"/>
    </reaction>
</comment>
<evidence type="ECO:0000256" key="6">
    <source>
        <dbReference type="ARBA" id="ARBA00022840"/>
    </source>
</evidence>
<keyword evidence="5" id="KW-0547">Nucleotide-binding</keyword>
<dbReference type="Pfam" id="PF00133">
    <property type="entry name" value="tRNA-synt_1"/>
    <property type="match status" value="1"/>
</dbReference>
<dbReference type="AlphaFoldDB" id="D9PM35"/>
<evidence type="ECO:0000256" key="9">
    <source>
        <dbReference type="ARBA" id="ARBA00029936"/>
    </source>
</evidence>
<evidence type="ECO:0000256" key="4">
    <source>
        <dbReference type="ARBA" id="ARBA00022598"/>
    </source>
</evidence>
<dbReference type="GO" id="GO:0004832">
    <property type="term" value="F:valine-tRNA ligase activity"/>
    <property type="evidence" value="ECO:0007669"/>
    <property type="project" value="UniProtKB-EC"/>
</dbReference>
<dbReference type="GO" id="GO:0006438">
    <property type="term" value="P:valyl-tRNA aminoacylation"/>
    <property type="evidence" value="ECO:0007669"/>
    <property type="project" value="InterPro"/>
</dbReference>
<comment type="caution">
    <text evidence="13">The sequence shown here is derived from an EMBL/GenBank/DDBJ whole genome shotgun (WGS) entry which is preliminary data.</text>
</comment>
<evidence type="ECO:0000259" key="12">
    <source>
        <dbReference type="Pfam" id="PF08264"/>
    </source>
</evidence>